<dbReference type="SUPFAM" id="SSF81901">
    <property type="entry name" value="HCP-like"/>
    <property type="match status" value="1"/>
</dbReference>
<sequence>MRTNLSMVMKALTNGILDAYIYNSNDYTGANQMTFLTSTFPLYFLNSAENAQILKVSKSNSSRLSNLFTRQSDPKRRESKFRERFVMAFDEYFVDEMLLTTRYILRNYNSDAFEKWLEAILITDMDLRFDENMFFYRNISKFYKNSPHVALMLVLIWAFHIDDFKPLIAVLEQHTTLSGGSTALATSEDDPIKPLITMLDEYNLSPNDVCDFLEIAFKYGVSGNLGAIAIKTYVDTHTHNNPLISAELADMYFYGNNFTKTNREKAMTLYTQNANQHYGSALWSIAQISSNERFDIHQTPVKMSMYYYELAIEHNHALSYNNIGKWWIYALHYHLDKVVGVPDYRNIYANQGRQAVSDIYQIMMDRNDFISFLHQNELFDSSEFETMLPVQKLALLTKIESAEDFIVENFIMQAFHKQKYFFSLGSCVTLYEHQYWRRTRFTEAYALPAAKEVENRIWQKYAYYVTEYAKFQISNAQLTYAHYLEQINAEAQDIYEYLYKAAFEMPGNQNEHEAILEFLTYHVNPKVVYKKKQISFELCLIEALKEYRPNYQSKTHYIFNSVQLMLTHFKSFYLYSDALEPILEGLFAESLAHPEEVDQYNELTDELKSKFKQ</sequence>
<comment type="caution">
    <text evidence="1">The sequence shown here is derived from an EMBL/GenBank/DDBJ whole genome shotgun (WGS) entry which is preliminary data.</text>
</comment>
<protein>
    <recommendedName>
        <fullName evidence="3">Sel1 repeat family protein</fullName>
    </recommendedName>
</protein>
<proteinExistence type="predicted"/>
<reference evidence="1 2" key="1">
    <citation type="submission" date="2023-04" db="EMBL/GenBank/DDBJ databases">
        <title>Fusibacter bizertensis strain WBS, isolated from littoral bottom sediments of the Arctic seas - biochemical and genomic analysis.</title>
        <authorList>
            <person name="Brioukhanov A.L."/>
        </authorList>
    </citation>
    <scope>NUCLEOTIDE SEQUENCE [LARGE SCALE GENOMIC DNA]</scope>
    <source>
        <strain evidence="1 2">WBS</strain>
    </source>
</reference>
<accession>A0ABT6N8Q4</accession>
<organism evidence="1 2">
    <name type="scientific">Fusibacter bizertensis</name>
    <dbReference type="NCBI Taxonomy" id="1488331"/>
    <lineage>
        <taxon>Bacteria</taxon>
        <taxon>Bacillati</taxon>
        <taxon>Bacillota</taxon>
        <taxon>Clostridia</taxon>
        <taxon>Eubacteriales</taxon>
        <taxon>Eubacteriales Family XII. Incertae Sedis</taxon>
        <taxon>Fusibacter</taxon>
    </lineage>
</organism>
<dbReference type="InterPro" id="IPR011990">
    <property type="entry name" value="TPR-like_helical_dom_sf"/>
</dbReference>
<evidence type="ECO:0008006" key="3">
    <source>
        <dbReference type="Google" id="ProtNLM"/>
    </source>
</evidence>
<name>A0ABT6N8Q4_9FIRM</name>
<evidence type="ECO:0000313" key="1">
    <source>
        <dbReference type="EMBL" id="MDH8676795.1"/>
    </source>
</evidence>
<evidence type="ECO:0000313" key="2">
    <source>
        <dbReference type="Proteomes" id="UP001158045"/>
    </source>
</evidence>
<dbReference type="EMBL" id="JARYZI010000001">
    <property type="protein sequence ID" value="MDH8676795.1"/>
    <property type="molecule type" value="Genomic_DNA"/>
</dbReference>
<dbReference type="Proteomes" id="UP001158045">
    <property type="component" value="Unassembled WGS sequence"/>
</dbReference>
<dbReference type="RefSeq" id="WP_281092594.1">
    <property type="nucleotide sequence ID" value="NZ_JARYZI010000001.1"/>
</dbReference>
<dbReference type="Gene3D" id="1.25.40.10">
    <property type="entry name" value="Tetratricopeptide repeat domain"/>
    <property type="match status" value="1"/>
</dbReference>
<gene>
    <name evidence="1" type="ORF">QE109_01485</name>
</gene>
<keyword evidence="2" id="KW-1185">Reference proteome</keyword>